<feature type="region of interest" description="Disordered" evidence="1">
    <location>
        <begin position="61"/>
        <end position="87"/>
    </location>
</feature>
<evidence type="ECO:0000313" key="3">
    <source>
        <dbReference type="Proteomes" id="UP000789405"/>
    </source>
</evidence>
<dbReference type="Proteomes" id="UP000789405">
    <property type="component" value="Unassembled WGS sequence"/>
</dbReference>
<feature type="non-terminal residue" evidence="2">
    <location>
        <position position="1"/>
    </location>
</feature>
<accession>A0A9N9JJG3</accession>
<reference evidence="2" key="1">
    <citation type="submission" date="2021-06" db="EMBL/GenBank/DDBJ databases">
        <authorList>
            <person name="Kallberg Y."/>
            <person name="Tangrot J."/>
            <person name="Rosling A."/>
        </authorList>
    </citation>
    <scope>NUCLEOTIDE SEQUENCE</scope>
    <source>
        <strain evidence="2">MA453B</strain>
    </source>
</reference>
<dbReference type="EMBL" id="CAJVPY010021392">
    <property type="protein sequence ID" value="CAG8779371.1"/>
    <property type="molecule type" value="Genomic_DNA"/>
</dbReference>
<evidence type="ECO:0000256" key="1">
    <source>
        <dbReference type="SAM" id="MobiDB-lite"/>
    </source>
</evidence>
<evidence type="ECO:0000313" key="2">
    <source>
        <dbReference type="EMBL" id="CAG8779371.1"/>
    </source>
</evidence>
<dbReference type="AlphaFoldDB" id="A0A9N9JJG3"/>
<gene>
    <name evidence="2" type="ORF">DERYTH_LOCUS19464</name>
</gene>
<dbReference type="OrthoDB" id="392930at2759"/>
<feature type="compositionally biased region" description="Polar residues" evidence="1">
    <location>
        <begin position="61"/>
        <end position="79"/>
    </location>
</feature>
<name>A0A9N9JJG3_9GLOM</name>
<sequence length="87" mass="9961">MNSQEITSNESFSKLYNANNISVENSFYSARELLESNKDNKTDNSFENRYLSNSNVLQEMTIQASDPSHNQPVSKTYNIQEEKSKST</sequence>
<organism evidence="2 3">
    <name type="scientific">Dentiscutata erythropus</name>
    <dbReference type="NCBI Taxonomy" id="1348616"/>
    <lineage>
        <taxon>Eukaryota</taxon>
        <taxon>Fungi</taxon>
        <taxon>Fungi incertae sedis</taxon>
        <taxon>Mucoromycota</taxon>
        <taxon>Glomeromycotina</taxon>
        <taxon>Glomeromycetes</taxon>
        <taxon>Diversisporales</taxon>
        <taxon>Gigasporaceae</taxon>
        <taxon>Dentiscutata</taxon>
    </lineage>
</organism>
<proteinExistence type="predicted"/>
<keyword evidence="3" id="KW-1185">Reference proteome</keyword>
<comment type="caution">
    <text evidence="2">The sequence shown here is derived from an EMBL/GenBank/DDBJ whole genome shotgun (WGS) entry which is preliminary data.</text>
</comment>
<protein>
    <submittedName>
        <fullName evidence="2">24427_t:CDS:1</fullName>
    </submittedName>
</protein>